<dbReference type="SUPFAM" id="SSF56281">
    <property type="entry name" value="Metallo-hydrolase/oxidoreductase"/>
    <property type="match status" value="1"/>
</dbReference>
<organism evidence="2 3">
    <name type="scientific">Anaeramoeba ignava</name>
    <name type="common">Anaerobic marine amoeba</name>
    <dbReference type="NCBI Taxonomy" id="1746090"/>
    <lineage>
        <taxon>Eukaryota</taxon>
        <taxon>Metamonada</taxon>
        <taxon>Anaeramoebidae</taxon>
        <taxon>Anaeramoeba</taxon>
    </lineage>
</organism>
<dbReference type="OrthoDB" id="527344at2759"/>
<dbReference type="InterPro" id="IPR001279">
    <property type="entry name" value="Metallo-B-lactamas"/>
</dbReference>
<keyword evidence="3" id="KW-1185">Reference proteome</keyword>
<evidence type="ECO:0000313" key="3">
    <source>
        <dbReference type="Proteomes" id="UP001149090"/>
    </source>
</evidence>
<evidence type="ECO:0000259" key="1">
    <source>
        <dbReference type="Pfam" id="PF12706"/>
    </source>
</evidence>
<dbReference type="OMA" id="LTHFSMR"/>
<dbReference type="EMBL" id="JAPDFW010000141">
    <property type="protein sequence ID" value="KAJ5066505.1"/>
    <property type="molecule type" value="Genomic_DNA"/>
</dbReference>
<dbReference type="Gene3D" id="3.60.15.10">
    <property type="entry name" value="Ribonuclease Z/Hydroxyacylglutathione hydrolase-like"/>
    <property type="match status" value="1"/>
</dbReference>
<accession>A0A9Q0L644</accession>
<dbReference type="PANTHER" id="PTHR46504:SF2">
    <property type="entry name" value="TRNASE Z TRZ1"/>
    <property type="match status" value="1"/>
</dbReference>
<dbReference type="Pfam" id="PF12706">
    <property type="entry name" value="Lactamase_B_2"/>
    <property type="match status" value="1"/>
</dbReference>
<comment type="caution">
    <text evidence="2">The sequence shown here is derived from an EMBL/GenBank/DDBJ whole genome shotgun (WGS) entry which is preliminary data.</text>
</comment>
<gene>
    <name evidence="2" type="ORF">M0811_13531</name>
</gene>
<proteinExistence type="predicted"/>
<evidence type="ECO:0000313" key="2">
    <source>
        <dbReference type="EMBL" id="KAJ5066505.1"/>
    </source>
</evidence>
<feature type="domain" description="Metallo-beta-lactamase" evidence="1">
    <location>
        <begin position="58"/>
        <end position="262"/>
    </location>
</feature>
<dbReference type="InterPro" id="IPR036866">
    <property type="entry name" value="RibonucZ/Hydroxyglut_hydro"/>
</dbReference>
<dbReference type="PANTHER" id="PTHR46504">
    <property type="entry name" value="TRNASE Z TRZ1"/>
    <property type="match status" value="1"/>
</dbReference>
<dbReference type="AlphaFoldDB" id="A0A9Q0L644"/>
<name>A0A9Q0L644_ANAIG</name>
<sequence>MNSNRKKSQLYEIFWQTNWKIPNTNLTLLGHSKAAEKTGFIIPQLGIFLDAGIQGYHEPHYIFITHCHSDHTFGLPMLLTGIQSNPKIYVPNGTEDLYTNFIKSTFELSTGGKDIDLSFFKILGVSPKDSFAFSAKTRKFEIQVFQCDHTVPTVGYGFSEKTTKLKTEYHGLSGKKIKEMRENKEDIFIEKINKFLCYLGDTTPLVFELNPEILQYSTIIIECTFLSQENQKNAAERKHICWNDLLPYVAKNPNVTFVLIHFSFRSSDEEILEFFEKEKKANDLKNLIVWLDYQTEIK</sequence>
<reference evidence="2" key="1">
    <citation type="submission" date="2022-10" db="EMBL/GenBank/DDBJ databases">
        <title>Novel sulphate-reducing endosymbionts in the free-living metamonad Anaeramoeba.</title>
        <authorList>
            <person name="Jerlstrom-Hultqvist J."/>
            <person name="Cepicka I."/>
            <person name="Gallot-Lavallee L."/>
            <person name="Salas-Leiva D."/>
            <person name="Curtis B.A."/>
            <person name="Zahonova K."/>
            <person name="Pipaliya S."/>
            <person name="Dacks J."/>
            <person name="Roger A.J."/>
        </authorList>
    </citation>
    <scope>NUCLEOTIDE SEQUENCE</scope>
    <source>
        <strain evidence="2">BMAN</strain>
    </source>
</reference>
<protein>
    <submittedName>
        <fullName evidence="2">tRNAse z trz1</fullName>
    </submittedName>
</protein>
<dbReference type="Proteomes" id="UP001149090">
    <property type="component" value="Unassembled WGS sequence"/>
</dbReference>